<feature type="compositionally biased region" description="Polar residues" evidence="1">
    <location>
        <begin position="96"/>
        <end position="119"/>
    </location>
</feature>
<feature type="region of interest" description="Disordered" evidence="1">
    <location>
        <begin position="77"/>
        <end position="134"/>
    </location>
</feature>
<dbReference type="GO" id="GO:0016747">
    <property type="term" value="F:acyltransferase activity, transferring groups other than amino-acyl groups"/>
    <property type="evidence" value="ECO:0007669"/>
    <property type="project" value="InterPro"/>
</dbReference>
<dbReference type="AlphaFoldDB" id="A0A5C3ERW1"/>
<evidence type="ECO:0000259" key="2">
    <source>
        <dbReference type="Pfam" id="PF00583"/>
    </source>
</evidence>
<dbReference type="Proteomes" id="UP000323386">
    <property type="component" value="Unassembled WGS sequence"/>
</dbReference>
<keyword evidence="4" id="KW-1185">Reference proteome</keyword>
<dbReference type="Pfam" id="PF00583">
    <property type="entry name" value="Acetyltransf_1"/>
    <property type="match status" value="1"/>
</dbReference>
<feature type="region of interest" description="Disordered" evidence="1">
    <location>
        <begin position="183"/>
        <end position="203"/>
    </location>
</feature>
<evidence type="ECO:0000256" key="1">
    <source>
        <dbReference type="SAM" id="MobiDB-lite"/>
    </source>
</evidence>
<accession>A0A5C3ERW1</accession>
<dbReference type="Gene3D" id="3.40.630.30">
    <property type="match status" value="1"/>
</dbReference>
<organism evidence="3 4">
    <name type="scientific">Pseudozyma flocculosa</name>
    <dbReference type="NCBI Taxonomy" id="84751"/>
    <lineage>
        <taxon>Eukaryota</taxon>
        <taxon>Fungi</taxon>
        <taxon>Dikarya</taxon>
        <taxon>Basidiomycota</taxon>
        <taxon>Ustilaginomycotina</taxon>
        <taxon>Ustilaginomycetes</taxon>
        <taxon>Ustilaginales</taxon>
        <taxon>Ustilaginaceae</taxon>
        <taxon>Pseudozyma</taxon>
    </lineage>
</organism>
<dbReference type="CDD" id="cd04301">
    <property type="entry name" value="NAT_SF"/>
    <property type="match status" value="1"/>
</dbReference>
<dbReference type="UniPathway" id="UPA00113">
    <property type="reaction ID" value="UER00529"/>
</dbReference>
<gene>
    <name evidence="3" type="ORF">PSFLO_00515</name>
</gene>
<evidence type="ECO:0000313" key="3">
    <source>
        <dbReference type="EMBL" id="SPO35044.1"/>
    </source>
</evidence>
<dbReference type="OrthoDB" id="329272at2759"/>
<feature type="domain" description="N-acetyltransferase" evidence="2">
    <location>
        <begin position="145"/>
        <end position="175"/>
    </location>
</feature>
<evidence type="ECO:0000313" key="4">
    <source>
        <dbReference type="Proteomes" id="UP000323386"/>
    </source>
</evidence>
<dbReference type="Pfam" id="PF13444">
    <property type="entry name" value="Acetyltransf_5"/>
    <property type="match status" value="1"/>
</dbReference>
<dbReference type="SUPFAM" id="SSF55729">
    <property type="entry name" value="Acyl-CoA N-acyltransferases (Nat)"/>
    <property type="match status" value="1"/>
</dbReference>
<name>A0A5C3ERW1_9BASI</name>
<dbReference type="GO" id="GO:0006048">
    <property type="term" value="P:UDP-N-acetylglucosamine biosynthetic process"/>
    <property type="evidence" value="ECO:0007669"/>
    <property type="project" value="UniProtKB-UniPathway"/>
</dbReference>
<dbReference type="EMBL" id="OOIP01000001">
    <property type="protein sequence ID" value="SPO35044.1"/>
    <property type="molecule type" value="Genomic_DNA"/>
</dbReference>
<protein>
    <recommendedName>
        <fullName evidence="2">N-acetyltransferase domain-containing protein</fullName>
    </recommendedName>
</protein>
<sequence>MPGSNNDEYSVHLCTSAAQLRQAHRVRCEVFVTEQGYGLEEEVDQYDPVSAHFVLVHKGDPSNAVGVVRLVPYPLPIPKQDPDGVEPNSKDFPLGGSQSESSTASHFVSAVFGTNSSQRDAAHDPTLTDAEEKRTEDLIPNLGGAKLGRLAVLKEARGKGLAQRLVREAEAWLINVIAHHTGEREGAFGPPDHDNQTKGDSLGKHQKVQSILIKISSQEYIQQLYKKMEYSAVGDVYLEEGQPHVLMYKELVLNAKSP</sequence>
<proteinExistence type="predicted"/>
<reference evidence="3 4" key="1">
    <citation type="submission" date="2018-03" db="EMBL/GenBank/DDBJ databases">
        <authorList>
            <person name="Guldener U."/>
        </authorList>
    </citation>
    <scope>NUCLEOTIDE SEQUENCE [LARGE SCALE GENOMIC DNA]</scope>
    <source>
        <strain evidence="3 4">DAOM196992</strain>
    </source>
</reference>
<dbReference type="InterPro" id="IPR016181">
    <property type="entry name" value="Acyl_CoA_acyltransferase"/>
</dbReference>
<dbReference type="InterPro" id="IPR000182">
    <property type="entry name" value="GNAT_dom"/>
</dbReference>